<gene>
    <name evidence="12" type="ORF">M569_04505</name>
</gene>
<dbReference type="Proteomes" id="UP000015453">
    <property type="component" value="Unassembled WGS sequence"/>
</dbReference>
<evidence type="ECO:0000256" key="7">
    <source>
        <dbReference type="ARBA" id="ARBA00023015"/>
    </source>
</evidence>
<feature type="region of interest" description="Disordered" evidence="10">
    <location>
        <begin position="377"/>
        <end position="417"/>
    </location>
</feature>
<protein>
    <recommendedName>
        <fullName evidence="11">Zinc-finger domain-containing protein</fullName>
    </recommendedName>
</protein>
<dbReference type="GO" id="GO:0006355">
    <property type="term" value="P:regulation of DNA-templated transcription"/>
    <property type="evidence" value="ECO:0007669"/>
    <property type="project" value="InterPro"/>
</dbReference>
<evidence type="ECO:0000256" key="9">
    <source>
        <dbReference type="ARBA" id="ARBA00023242"/>
    </source>
</evidence>
<evidence type="ECO:0000256" key="8">
    <source>
        <dbReference type="ARBA" id="ARBA00023163"/>
    </source>
</evidence>
<keyword evidence="9" id="KW-0539">Nucleus</keyword>
<evidence type="ECO:0000256" key="6">
    <source>
        <dbReference type="ARBA" id="ARBA00022843"/>
    </source>
</evidence>
<evidence type="ECO:0000313" key="13">
    <source>
        <dbReference type="Proteomes" id="UP000015453"/>
    </source>
</evidence>
<sequence length="417" mass="46818">MAKLRSGLNSSCRRPELSREDVEGSAVSDYELSREERIKENRERMQKFGIFDLSQKLSAALRPVAKRTRRKSEPSSSPGPVRRSSRLQNSTPVSYCEVSRVKNAVEKPFPELGREEEEGRKPEIYSEEHEKLLGSTDRIWKLLVDGYGKDGKRIYDPINGKTCHQCRQKTLGFHTHCCKCNMVQGQFCGDCLYMRYGENVLEANENPDWICPVCRGICNCSFCRQAKGWRPTGTLYRKVSRLGYKSVAHYLVETRRRVDGNVAPASSSSSSAKRSLPFSDEEEEAVCSDEPSPPDRESECRAAENAELEGGGGGEMEEEEEEEIITIISSDSDDLVDPPKTTTKRQSSNRESEHHDAESAEELLLLEGGGGGGWEIAISSDSDLVDSPKTSTKRIPIEAPTDNIASRLRLRRRRCQQ</sequence>
<name>S8CYY8_9LAMI</name>
<feature type="region of interest" description="Disordered" evidence="10">
    <location>
        <begin position="62"/>
        <end position="95"/>
    </location>
</feature>
<evidence type="ECO:0000256" key="1">
    <source>
        <dbReference type="ARBA" id="ARBA00004123"/>
    </source>
</evidence>
<evidence type="ECO:0000256" key="3">
    <source>
        <dbReference type="ARBA" id="ARBA00022490"/>
    </source>
</evidence>
<feature type="compositionally biased region" description="Basic and acidic residues" evidence="10">
    <location>
        <begin position="13"/>
        <end position="22"/>
    </location>
</feature>
<dbReference type="EMBL" id="AUSU01001754">
    <property type="protein sequence ID" value="EPS70256.1"/>
    <property type="molecule type" value="Genomic_DNA"/>
</dbReference>
<proteinExistence type="predicted"/>
<comment type="subcellular location">
    <subcellularLocation>
        <location evidence="2">Cytoplasm</location>
    </subcellularLocation>
    <subcellularLocation>
        <location evidence="1">Nucleus</location>
    </subcellularLocation>
</comment>
<evidence type="ECO:0000256" key="2">
    <source>
        <dbReference type="ARBA" id="ARBA00004496"/>
    </source>
</evidence>
<organism evidence="12 13">
    <name type="scientific">Genlisea aurea</name>
    <dbReference type="NCBI Taxonomy" id="192259"/>
    <lineage>
        <taxon>Eukaryota</taxon>
        <taxon>Viridiplantae</taxon>
        <taxon>Streptophyta</taxon>
        <taxon>Embryophyta</taxon>
        <taxon>Tracheophyta</taxon>
        <taxon>Spermatophyta</taxon>
        <taxon>Magnoliopsida</taxon>
        <taxon>eudicotyledons</taxon>
        <taxon>Gunneridae</taxon>
        <taxon>Pentapetalae</taxon>
        <taxon>asterids</taxon>
        <taxon>lamiids</taxon>
        <taxon>Lamiales</taxon>
        <taxon>Lentibulariaceae</taxon>
        <taxon>Genlisea</taxon>
    </lineage>
</organism>
<dbReference type="GO" id="GO:0005737">
    <property type="term" value="C:cytoplasm"/>
    <property type="evidence" value="ECO:0007669"/>
    <property type="project" value="UniProtKB-SubCell"/>
</dbReference>
<keyword evidence="13" id="KW-1185">Reference proteome</keyword>
<dbReference type="Pfam" id="PF10497">
    <property type="entry name" value="zf-4CXXC_R1"/>
    <property type="match status" value="1"/>
</dbReference>
<dbReference type="PANTHER" id="PTHR31169:SF23">
    <property type="entry name" value="OS03G0572250 PROTEIN"/>
    <property type="match status" value="1"/>
</dbReference>
<evidence type="ECO:0000256" key="5">
    <source>
        <dbReference type="ARBA" id="ARBA00022553"/>
    </source>
</evidence>
<evidence type="ECO:0000256" key="4">
    <source>
        <dbReference type="ARBA" id="ARBA00022499"/>
    </source>
</evidence>
<keyword evidence="7" id="KW-0805">Transcription regulation</keyword>
<keyword evidence="4" id="KW-1017">Isopeptide bond</keyword>
<comment type="caution">
    <text evidence="12">The sequence shown here is derived from an EMBL/GenBank/DDBJ whole genome shotgun (WGS) entry which is preliminary data.</text>
</comment>
<reference evidence="12 13" key="1">
    <citation type="journal article" date="2013" name="BMC Genomics">
        <title>The miniature genome of a carnivorous plant Genlisea aurea contains a low number of genes and short non-coding sequences.</title>
        <authorList>
            <person name="Leushkin E.V."/>
            <person name="Sutormin R.A."/>
            <person name="Nabieva E.R."/>
            <person name="Penin A.A."/>
            <person name="Kondrashov A.S."/>
            <person name="Logacheva M.D."/>
        </authorList>
    </citation>
    <scope>NUCLEOTIDE SEQUENCE [LARGE SCALE GENOMIC DNA]</scope>
</reference>
<feature type="region of interest" description="Disordered" evidence="10">
    <location>
        <begin position="1"/>
        <end position="37"/>
    </location>
</feature>
<evidence type="ECO:0000259" key="11">
    <source>
        <dbReference type="Pfam" id="PF10497"/>
    </source>
</evidence>
<keyword evidence="5" id="KW-0597">Phosphoprotein</keyword>
<evidence type="ECO:0000256" key="10">
    <source>
        <dbReference type="SAM" id="MobiDB-lite"/>
    </source>
</evidence>
<dbReference type="PANTHER" id="PTHR31169">
    <property type="entry name" value="OS05G0300700 PROTEIN"/>
    <property type="match status" value="1"/>
</dbReference>
<keyword evidence="6" id="KW-0832">Ubl conjugation</keyword>
<dbReference type="OrthoDB" id="298344at2759"/>
<dbReference type="InterPro" id="IPR018866">
    <property type="entry name" value="Znf-4CXXC_R1"/>
</dbReference>
<dbReference type="InterPro" id="IPR040221">
    <property type="entry name" value="CDCA7/CDA7L"/>
</dbReference>
<feature type="region of interest" description="Disordered" evidence="10">
    <location>
        <begin position="260"/>
        <end position="360"/>
    </location>
</feature>
<feature type="domain" description="Zinc-finger" evidence="11">
    <location>
        <begin position="155"/>
        <end position="251"/>
    </location>
</feature>
<feature type="compositionally biased region" description="Basic residues" evidence="10">
    <location>
        <begin position="408"/>
        <end position="417"/>
    </location>
</feature>
<dbReference type="GO" id="GO:0005634">
    <property type="term" value="C:nucleus"/>
    <property type="evidence" value="ECO:0007669"/>
    <property type="project" value="UniProtKB-SubCell"/>
</dbReference>
<feature type="compositionally biased region" description="Acidic residues" evidence="10">
    <location>
        <begin position="315"/>
        <end position="324"/>
    </location>
</feature>
<feature type="compositionally biased region" description="Basic and acidic residues" evidence="10">
    <location>
        <begin position="348"/>
        <end position="358"/>
    </location>
</feature>
<evidence type="ECO:0000313" key="12">
    <source>
        <dbReference type="EMBL" id="EPS70256.1"/>
    </source>
</evidence>
<keyword evidence="3" id="KW-0963">Cytoplasm</keyword>
<feature type="compositionally biased region" description="Basic and acidic residues" evidence="10">
    <location>
        <begin position="293"/>
        <end position="304"/>
    </location>
</feature>
<dbReference type="AlphaFoldDB" id="S8CYY8"/>
<keyword evidence="8" id="KW-0804">Transcription</keyword>
<accession>S8CYY8</accession>